<feature type="domain" description="RNA 3'-terminal phosphate cyclase insert" evidence="8">
    <location>
        <begin position="179"/>
        <end position="271"/>
    </location>
</feature>
<dbReference type="Proteomes" id="UP000274358">
    <property type="component" value="Unassembled WGS sequence"/>
</dbReference>
<reference evidence="9 10" key="1">
    <citation type="submission" date="2018-12" db="EMBL/GenBank/DDBJ databases">
        <title>Dyella dinghuensis sp. nov. DHOA06 and Dyella choica sp. nov. 4M-K27, isolated from forest soil.</title>
        <authorList>
            <person name="Qiu L.-H."/>
            <person name="Gao Z.-H."/>
        </authorList>
    </citation>
    <scope>NUCLEOTIDE SEQUENCE [LARGE SCALE GENOMIC DNA]</scope>
    <source>
        <strain evidence="9 10">4M-K27</strain>
    </source>
</reference>
<dbReference type="EC" id="6.5.1.4" evidence="5 6"/>
<gene>
    <name evidence="5" type="primary">rtcA</name>
    <name evidence="9" type="ORF">EKH80_09345</name>
</gene>
<evidence type="ECO:0000259" key="7">
    <source>
        <dbReference type="Pfam" id="PF01137"/>
    </source>
</evidence>
<protein>
    <recommendedName>
        <fullName evidence="5 6">RNA 3'-terminal phosphate cyclase</fullName>
        <shortName evidence="5">RNA cyclase</shortName>
        <shortName evidence="5">RNA-3'-phosphate cyclase</shortName>
        <ecNumber evidence="5 6">6.5.1.4</ecNumber>
    </recommendedName>
</protein>
<dbReference type="InterPro" id="IPR020719">
    <property type="entry name" value="RNA3'_term_phos_cycl-like_CS"/>
</dbReference>
<proteinExistence type="inferred from homology"/>
<dbReference type="AlphaFoldDB" id="A0A3S0RKL5"/>
<evidence type="ECO:0000256" key="6">
    <source>
        <dbReference type="NCBIfam" id="TIGR03399"/>
    </source>
</evidence>
<evidence type="ECO:0000256" key="1">
    <source>
        <dbReference type="ARBA" id="ARBA00009206"/>
    </source>
</evidence>
<comment type="caution">
    <text evidence="9">The sequence shown here is derived from an EMBL/GenBank/DDBJ whole genome shotgun (WGS) entry which is preliminary data.</text>
</comment>
<comment type="function">
    <text evidence="5">Catalyzes the conversion of 3'-phosphate to a 2',3'-cyclic phosphodiester at the end of RNA. The mechanism of action of the enzyme occurs in 3 steps: (A) adenylation of the enzyme by ATP; (B) transfer of adenylate to an RNA-N3'P to produce RNA-N3'PP5'A; (C) and attack of the adjacent 2'-hydroxyl on the 3'-phosphorus in the diester linkage to produce the cyclic end product. The biological role of this enzyme is unknown but it is likely to function in some aspects of cellular RNA processing.</text>
</comment>
<evidence type="ECO:0000256" key="3">
    <source>
        <dbReference type="ARBA" id="ARBA00022741"/>
    </source>
</evidence>
<dbReference type="EMBL" id="RYYV01000006">
    <property type="protein sequence ID" value="RUL75921.1"/>
    <property type="molecule type" value="Genomic_DNA"/>
</dbReference>
<organism evidence="9 10">
    <name type="scientific">Dyella choica</name>
    <dbReference type="NCBI Taxonomy" id="1927959"/>
    <lineage>
        <taxon>Bacteria</taxon>
        <taxon>Pseudomonadati</taxon>
        <taxon>Pseudomonadota</taxon>
        <taxon>Gammaproteobacteria</taxon>
        <taxon>Lysobacterales</taxon>
        <taxon>Rhodanobacteraceae</taxon>
        <taxon>Dyella</taxon>
    </lineage>
</organism>
<comment type="catalytic activity">
    <reaction evidence="4 5">
        <text>a 3'-end 3'-phospho-ribonucleotide-RNA + ATP = a 3'-end 2',3'-cyclophospho-ribonucleotide-RNA + AMP + diphosphate</text>
        <dbReference type="Rhea" id="RHEA:23976"/>
        <dbReference type="Rhea" id="RHEA-COMP:10463"/>
        <dbReference type="Rhea" id="RHEA-COMP:10464"/>
        <dbReference type="ChEBI" id="CHEBI:30616"/>
        <dbReference type="ChEBI" id="CHEBI:33019"/>
        <dbReference type="ChEBI" id="CHEBI:83062"/>
        <dbReference type="ChEBI" id="CHEBI:83064"/>
        <dbReference type="ChEBI" id="CHEBI:456215"/>
        <dbReference type="EC" id="6.5.1.4"/>
    </reaction>
</comment>
<dbReference type="OrthoDB" id="9789235at2"/>
<dbReference type="GO" id="GO:0005524">
    <property type="term" value="F:ATP binding"/>
    <property type="evidence" value="ECO:0007669"/>
    <property type="project" value="UniProtKB-KW"/>
</dbReference>
<evidence type="ECO:0000256" key="5">
    <source>
        <dbReference type="HAMAP-Rule" id="MF_00200"/>
    </source>
</evidence>
<dbReference type="Pfam" id="PF05189">
    <property type="entry name" value="RTC_insert"/>
    <property type="match status" value="1"/>
</dbReference>
<dbReference type="SUPFAM" id="SSF52913">
    <property type="entry name" value="RNA 3'-terminal phosphate cyclase, RPTC, insert domain"/>
    <property type="match status" value="1"/>
</dbReference>
<dbReference type="GO" id="GO:0005737">
    <property type="term" value="C:cytoplasm"/>
    <property type="evidence" value="ECO:0007669"/>
    <property type="project" value="UniProtKB-SubCell"/>
</dbReference>
<evidence type="ECO:0000313" key="10">
    <source>
        <dbReference type="Proteomes" id="UP000274358"/>
    </source>
</evidence>
<dbReference type="PIRSF" id="PIRSF005378">
    <property type="entry name" value="RNA3'_term_phos_cycl_euk"/>
    <property type="match status" value="1"/>
</dbReference>
<dbReference type="PANTHER" id="PTHR11096:SF0">
    <property type="entry name" value="RNA 3'-TERMINAL PHOSPHATE CYCLASE"/>
    <property type="match status" value="1"/>
</dbReference>
<dbReference type="Pfam" id="PF01137">
    <property type="entry name" value="RTC"/>
    <property type="match status" value="1"/>
</dbReference>
<dbReference type="GO" id="GO:0003963">
    <property type="term" value="F:RNA-3'-phosphate cyclase activity"/>
    <property type="evidence" value="ECO:0007669"/>
    <property type="project" value="UniProtKB-UniRule"/>
</dbReference>
<keyword evidence="3 5" id="KW-0547">Nucleotide-binding</keyword>
<keyword evidence="10" id="KW-1185">Reference proteome</keyword>
<feature type="binding site" evidence="5">
    <location>
        <begin position="280"/>
        <end position="284"/>
    </location>
    <ligand>
        <name>ATP</name>
        <dbReference type="ChEBI" id="CHEBI:30616"/>
    </ligand>
</feature>
<dbReference type="InterPro" id="IPR023797">
    <property type="entry name" value="RNA3'_phos_cyclase_dom"/>
</dbReference>
<dbReference type="SUPFAM" id="SSF55205">
    <property type="entry name" value="EPT/RTPC-like"/>
    <property type="match status" value="2"/>
</dbReference>
<feature type="binding site" evidence="5">
    <location>
        <position position="98"/>
    </location>
    <ligand>
        <name>ATP</name>
        <dbReference type="ChEBI" id="CHEBI:30616"/>
    </ligand>
</feature>
<name>A0A3S0RKL5_9GAMM</name>
<evidence type="ECO:0000313" key="9">
    <source>
        <dbReference type="EMBL" id="RUL75921.1"/>
    </source>
</evidence>
<dbReference type="PANTHER" id="PTHR11096">
    <property type="entry name" value="RNA 3' TERMINAL PHOSPHATE CYCLASE"/>
    <property type="match status" value="1"/>
</dbReference>
<feature type="active site" description="Tele-AMP-histidine intermediate" evidence="5">
    <location>
        <position position="305"/>
    </location>
</feature>
<dbReference type="InterPro" id="IPR013792">
    <property type="entry name" value="RNA3'P_cycl/enolpyr_Trfase_a/b"/>
</dbReference>
<evidence type="ECO:0000259" key="8">
    <source>
        <dbReference type="Pfam" id="PF05189"/>
    </source>
</evidence>
<comment type="similarity">
    <text evidence="1 5">Belongs to the RNA 3'-terminal cyclase family. Type 1 subfamily.</text>
</comment>
<comment type="subcellular location">
    <subcellularLocation>
        <location evidence="5">Cytoplasm</location>
    </subcellularLocation>
</comment>
<dbReference type="Gene3D" id="3.30.360.20">
    <property type="entry name" value="RNA 3'-terminal phosphate cyclase, insert domain"/>
    <property type="match status" value="1"/>
</dbReference>
<dbReference type="Gene3D" id="3.65.10.20">
    <property type="entry name" value="RNA 3'-terminal phosphate cyclase domain"/>
    <property type="match status" value="1"/>
</dbReference>
<dbReference type="PROSITE" id="PS01287">
    <property type="entry name" value="RTC"/>
    <property type="match status" value="1"/>
</dbReference>
<dbReference type="GO" id="GO:0006396">
    <property type="term" value="P:RNA processing"/>
    <property type="evidence" value="ECO:0007669"/>
    <property type="project" value="UniProtKB-UniRule"/>
</dbReference>
<keyword evidence="5" id="KW-0067">ATP-binding</keyword>
<dbReference type="NCBIfam" id="NF003246">
    <property type="entry name" value="PRK04204.1-2"/>
    <property type="match status" value="1"/>
</dbReference>
<dbReference type="InterPro" id="IPR017770">
    <property type="entry name" value="RNA3'_term_phos_cyc_type_1"/>
</dbReference>
<feature type="domain" description="RNA 3'-terminal phosphate cyclase" evidence="7">
    <location>
        <begin position="7"/>
        <end position="322"/>
    </location>
</feature>
<dbReference type="NCBIfam" id="TIGR03399">
    <property type="entry name" value="RNA_3prim_cycl"/>
    <property type="match status" value="1"/>
</dbReference>
<dbReference type="InterPro" id="IPR036553">
    <property type="entry name" value="RPTC_insert"/>
</dbReference>
<sequence length="337" mass="35906">MLEIDGKEGGGQLLRTALSLSLCTGQAFRMEQIRAKRSRPGLMRQHLTAVQAAREVGDALVSGAVPGSMTLQFTPRTVRGGEYRWSIGTAGSTTLVLQTILPALWLAGVSARLHLEGGTHNPLAPSADFLADSFLPLMRRMGLNAQLSIERHGFYPAGGGALTMGIVESTAPAPLHLAARGELLEMSATALMSSIPGRVGERELDVIARRLPIAAEHRHIRQAIGSPGPGNTLMVRVQNAEIVELFTAFGERGVSAERVAELVSSEVSRYLESGAAVGPHLADQLLLPLALAGGGSFSTQTPTAHARSNAALIEKFLPVEIEFEQKGSDQWWVSVTR</sequence>
<accession>A0A3S0RKL5</accession>
<evidence type="ECO:0000256" key="2">
    <source>
        <dbReference type="ARBA" id="ARBA00022598"/>
    </source>
</evidence>
<dbReference type="InterPro" id="IPR037136">
    <property type="entry name" value="RNA3'_phos_cyclase_dom_sf"/>
</dbReference>
<dbReference type="HAMAP" id="MF_00200">
    <property type="entry name" value="RTC"/>
    <property type="match status" value="1"/>
</dbReference>
<evidence type="ECO:0000256" key="4">
    <source>
        <dbReference type="ARBA" id="ARBA00024481"/>
    </source>
</evidence>
<dbReference type="InterPro" id="IPR000228">
    <property type="entry name" value="RNA3'_term_phos_cyc"/>
</dbReference>
<keyword evidence="5" id="KW-0963">Cytoplasm</keyword>
<keyword evidence="2 5" id="KW-0436">Ligase</keyword>
<dbReference type="InterPro" id="IPR013791">
    <property type="entry name" value="RNA3'-term_phos_cycl_insert"/>
</dbReference>
<dbReference type="RefSeq" id="WP_126684487.1">
    <property type="nucleotide sequence ID" value="NZ_RYYV01000006.1"/>
</dbReference>